<dbReference type="InterPro" id="IPR008936">
    <property type="entry name" value="Rho_GTPase_activation_prot"/>
</dbReference>
<accession>A0A8C4ZWW1</accession>
<evidence type="ECO:0000313" key="4">
    <source>
        <dbReference type="Proteomes" id="UP000694546"/>
    </source>
</evidence>
<dbReference type="SUPFAM" id="SSF48350">
    <property type="entry name" value="GTPase activation domain, GAP"/>
    <property type="match status" value="1"/>
</dbReference>
<keyword evidence="1" id="KW-0343">GTPase activation</keyword>
<dbReference type="PANTHER" id="PTHR15729">
    <property type="entry name" value="CDC42 GTPASE-ACTIVATING PROTEIN"/>
    <property type="match status" value="1"/>
</dbReference>
<sequence length="83" mass="9386">QADMRRARRKGASKEKVFGCDLQEHLAASSQEIPRVLKICSEFLEEHGVVDGIYRLSGVSSNIQKLRCLSVRLMAKAEHIQYV</sequence>
<dbReference type="PANTHER" id="PTHR15729:SF12">
    <property type="entry name" value="RHO GTPASE-ACTIVATING PROTEIN 30"/>
    <property type="match status" value="1"/>
</dbReference>
<dbReference type="Ensembl" id="ENSGMOT00000038628.1">
    <property type="protein sequence ID" value="ENSGMOP00000022865.1"/>
    <property type="gene ID" value="ENSGMOG00000026533.1"/>
</dbReference>
<dbReference type="Proteomes" id="UP000694546">
    <property type="component" value="Chromosome 8"/>
</dbReference>
<proteinExistence type="predicted"/>
<reference evidence="3" key="2">
    <citation type="submission" date="2025-09" db="UniProtKB">
        <authorList>
            <consortium name="Ensembl"/>
        </authorList>
    </citation>
    <scope>IDENTIFICATION</scope>
</reference>
<dbReference type="OMA" id="VVWSHIS"/>
<dbReference type="GeneTree" id="ENSGT00940000165396"/>
<evidence type="ECO:0000256" key="1">
    <source>
        <dbReference type="ARBA" id="ARBA00022468"/>
    </source>
</evidence>
<dbReference type="InterPro" id="IPR000198">
    <property type="entry name" value="RhoGAP_dom"/>
</dbReference>
<keyword evidence="4" id="KW-1185">Reference proteome</keyword>
<reference evidence="3" key="1">
    <citation type="submission" date="2025-08" db="UniProtKB">
        <authorList>
            <consortium name="Ensembl"/>
        </authorList>
    </citation>
    <scope>IDENTIFICATION</scope>
</reference>
<protein>
    <recommendedName>
        <fullName evidence="2">Rho-GAP domain-containing protein</fullName>
    </recommendedName>
</protein>
<feature type="domain" description="Rho-GAP" evidence="2">
    <location>
        <begin position="20"/>
        <end position="83"/>
    </location>
</feature>
<organism evidence="3 4">
    <name type="scientific">Gadus morhua</name>
    <name type="common">Atlantic cod</name>
    <dbReference type="NCBI Taxonomy" id="8049"/>
    <lineage>
        <taxon>Eukaryota</taxon>
        <taxon>Metazoa</taxon>
        <taxon>Chordata</taxon>
        <taxon>Craniata</taxon>
        <taxon>Vertebrata</taxon>
        <taxon>Euteleostomi</taxon>
        <taxon>Actinopterygii</taxon>
        <taxon>Neopterygii</taxon>
        <taxon>Teleostei</taxon>
        <taxon>Neoteleostei</taxon>
        <taxon>Acanthomorphata</taxon>
        <taxon>Zeiogadaria</taxon>
        <taxon>Gadariae</taxon>
        <taxon>Gadiformes</taxon>
        <taxon>Gadoidei</taxon>
        <taxon>Gadidae</taxon>
        <taxon>Gadus</taxon>
    </lineage>
</organism>
<dbReference type="Gene3D" id="1.10.555.10">
    <property type="entry name" value="Rho GTPase activation protein"/>
    <property type="match status" value="1"/>
</dbReference>
<dbReference type="PROSITE" id="PS50238">
    <property type="entry name" value="RHOGAP"/>
    <property type="match status" value="1"/>
</dbReference>
<dbReference type="GO" id="GO:0007264">
    <property type="term" value="P:small GTPase-mediated signal transduction"/>
    <property type="evidence" value="ECO:0007669"/>
    <property type="project" value="TreeGrafter"/>
</dbReference>
<dbReference type="GO" id="GO:0005096">
    <property type="term" value="F:GTPase activator activity"/>
    <property type="evidence" value="ECO:0007669"/>
    <property type="project" value="UniProtKB-KW"/>
</dbReference>
<evidence type="ECO:0000259" key="2">
    <source>
        <dbReference type="PROSITE" id="PS50238"/>
    </source>
</evidence>
<name>A0A8C4ZWW1_GADMO</name>
<dbReference type="AlphaFoldDB" id="A0A8C4ZWW1"/>
<dbReference type="InterPro" id="IPR051576">
    <property type="entry name" value="PX-Rho_GAP"/>
</dbReference>
<evidence type="ECO:0000313" key="3">
    <source>
        <dbReference type="Ensembl" id="ENSGMOP00000022865.1"/>
    </source>
</evidence>